<proteinExistence type="predicted"/>
<gene>
    <name evidence="2" type="ORF">FGO68_gene11291</name>
</gene>
<evidence type="ECO:0000313" key="2">
    <source>
        <dbReference type="EMBL" id="TNV73294.1"/>
    </source>
</evidence>
<comment type="caution">
    <text evidence="2">The sequence shown here is derived from an EMBL/GenBank/DDBJ whole genome shotgun (WGS) entry which is preliminary data.</text>
</comment>
<sequence length="108" mass="11889">MSVRSNLARIPERISSPSPIISQGSNASSFNPWETRFMTSSGRPSFEALNTLVSCALLQNCRSLIKAYALSSVPLCSLLNRGSVTRCVHQQRMKVGLSQKLSRYVAEL</sequence>
<accession>A0A8J8SWG3</accession>
<dbReference type="Proteomes" id="UP000785679">
    <property type="component" value="Unassembled WGS sequence"/>
</dbReference>
<name>A0A8J8SWG3_HALGN</name>
<reference evidence="2" key="1">
    <citation type="submission" date="2019-06" db="EMBL/GenBank/DDBJ databases">
        <authorList>
            <person name="Zheng W."/>
        </authorList>
    </citation>
    <scope>NUCLEOTIDE SEQUENCE</scope>
    <source>
        <strain evidence="2">QDHG01</strain>
    </source>
</reference>
<organism evidence="2 3">
    <name type="scientific">Halteria grandinella</name>
    <dbReference type="NCBI Taxonomy" id="5974"/>
    <lineage>
        <taxon>Eukaryota</taxon>
        <taxon>Sar</taxon>
        <taxon>Alveolata</taxon>
        <taxon>Ciliophora</taxon>
        <taxon>Intramacronucleata</taxon>
        <taxon>Spirotrichea</taxon>
        <taxon>Stichotrichia</taxon>
        <taxon>Sporadotrichida</taxon>
        <taxon>Halteriidae</taxon>
        <taxon>Halteria</taxon>
    </lineage>
</organism>
<evidence type="ECO:0000256" key="1">
    <source>
        <dbReference type="SAM" id="MobiDB-lite"/>
    </source>
</evidence>
<protein>
    <submittedName>
        <fullName evidence="2">Uncharacterized protein</fullName>
    </submittedName>
</protein>
<feature type="region of interest" description="Disordered" evidence="1">
    <location>
        <begin position="1"/>
        <end position="27"/>
    </location>
</feature>
<keyword evidence="3" id="KW-1185">Reference proteome</keyword>
<dbReference type="AlphaFoldDB" id="A0A8J8SWG3"/>
<evidence type="ECO:0000313" key="3">
    <source>
        <dbReference type="Proteomes" id="UP000785679"/>
    </source>
</evidence>
<feature type="compositionally biased region" description="Low complexity" evidence="1">
    <location>
        <begin position="13"/>
        <end position="22"/>
    </location>
</feature>
<dbReference type="EMBL" id="RRYP01019282">
    <property type="protein sequence ID" value="TNV73294.1"/>
    <property type="molecule type" value="Genomic_DNA"/>
</dbReference>